<comment type="function">
    <text evidence="8">Negatively regulates transcription of bacterial ribonucleotide reductase nrd genes and operons by binding to NrdR-boxes.</text>
</comment>
<reference evidence="10" key="1">
    <citation type="journal article" date="2020" name="Appl. Environ. Microbiol.">
        <title>Medium-Chain Fatty Acid Synthesis by 'Candidatus Weimeria bifida' gen. nov., sp. nov., and 'Candidatus Pseudoramibacter fermentans' sp. nov.</title>
        <authorList>
            <person name="Scarborough M.J."/>
            <person name="Myers K.S."/>
            <person name="Donohue T.J."/>
            <person name="Noguera D.R."/>
        </authorList>
    </citation>
    <scope>NUCLEOTIDE SEQUENCE</scope>
    <source>
        <strain evidence="10">EUB1.1</strain>
    </source>
</reference>
<dbReference type="GO" id="GO:0045892">
    <property type="term" value="P:negative regulation of DNA-templated transcription"/>
    <property type="evidence" value="ECO:0007669"/>
    <property type="project" value="UniProtKB-UniRule"/>
</dbReference>
<comment type="caution">
    <text evidence="10">The sequence shown here is derived from an EMBL/GenBank/DDBJ whole genome shotgun (WGS) entry which is preliminary data.</text>
</comment>
<evidence type="ECO:0000313" key="10">
    <source>
        <dbReference type="EMBL" id="MQM72625.1"/>
    </source>
</evidence>
<keyword evidence="3 8" id="KW-0862">Zinc</keyword>
<accession>A0A6L5GQU4</accession>
<evidence type="ECO:0000259" key="9">
    <source>
        <dbReference type="PROSITE" id="PS51161"/>
    </source>
</evidence>
<keyword evidence="5 8" id="KW-0805">Transcription regulation</keyword>
<keyword evidence="4 8" id="KW-0067">ATP-binding</keyword>
<dbReference type="Proteomes" id="UP000473648">
    <property type="component" value="Unassembled WGS sequence"/>
</dbReference>
<feature type="domain" description="ATP-cone" evidence="9">
    <location>
        <begin position="49"/>
        <end position="139"/>
    </location>
</feature>
<keyword evidence="8" id="KW-0863">Zinc-finger</keyword>
<keyword evidence="6 8" id="KW-0238">DNA-binding</keyword>
<evidence type="ECO:0000256" key="2">
    <source>
        <dbReference type="ARBA" id="ARBA00022741"/>
    </source>
</evidence>
<evidence type="ECO:0000256" key="7">
    <source>
        <dbReference type="ARBA" id="ARBA00023163"/>
    </source>
</evidence>
<proteinExistence type="inferred from homology"/>
<dbReference type="Pfam" id="PF03477">
    <property type="entry name" value="ATP-cone"/>
    <property type="match status" value="1"/>
</dbReference>
<dbReference type="GO" id="GO:0005524">
    <property type="term" value="F:ATP binding"/>
    <property type="evidence" value="ECO:0007669"/>
    <property type="project" value="UniProtKB-UniRule"/>
</dbReference>
<evidence type="ECO:0000256" key="3">
    <source>
        <dbReference type="ARBA" id="ARBA00022833"/>
    </source>
</evidence>
<protein>
    <recommendedName>
        <fullName evidence="8">Transcriptional repressor NrdR</fullName>
    </recommendedName>
</protein>
<name>A0A6L5GQU4_9FIRM</name>
<dbReference type="PANTHER" id="PTHR30455">
    <property type="entry name" value="TRANSCRIPTIONAL REPRESSOR NRDR"/>
    <property type="match status" value="1"/>
</dbReference>
<keyword evidence="8" id="KW-0479">Metal-binding</keyword>
<keyword evidence="11" id="KW-1185">Reference proteome</keyword>
<dbReference type="AlphaFoldDB" id="A0A6L5GQU4"/>
<dbReference type="PANTHER" id="PTHR30455:SF2">
    <property type="entry name" value="TRANSCRIPTIONAL REPRESSOR NRDR"/>
    <property type="match status" value="1"/>
</dbReference>
<keyword evidence="2 8" id="KW-0547">Nucleotide-binding</keyword>
<dbReference type="PROSITE" id="PS51161">
    <property type="entry name" value="ATP_CONE"/>
    <property type="match status" value="1"/>
</dbReference>
<feature type="zinc finger region" evidence="8">
    <location>
        <begin position="3"/>
        <end position="34"/>
    </location>
</feature>
<evidence type="ECO:0000256" key="8">
    <source>
        <dbReference type="HAMAP-Rule" id="MF_00440"/>
    </source>
</evidence>
<dbReference type="NCBIfam" id="TIGR00244">
    <property type="entry name" value="transcriptional regulator NrdR"/>
    <property type="match status" value="1"/>
</dbReference>
<dbReference type="EMBL" id="VOGB01000004">
    <property type="protein sequence ID" value="MQM72625.1"/>
    <property type="molecule type" value="Genomic_DNA"/>
</dbReference>
<keyword evidence="7 8" id="KW-0804">Transcription</keyword>
<dbReference type="GO" id="GO:0008270">
    <property type="term" value="F:zinc ion binding"/>
    <property type="evidence" value="ECO:0007669"/>
    <property type="project" value="UniProtKB-UniRule"/>
</dbReference>
<dbReference type="HAMAP" id="MF_00440">
    <property type="entry name" value="NrdR"/>
    <property type="match status" value="1"/>
</dbReference>
<keyword evidence="1 8" id="KW-0678">Repressor</keyword>
<dbReference type="GO" id="GO:0003677">
    <property type="term" value="F:DNA binding"/>
    <property type="evidence" value="ECO:0007669"/>
    <property type="project" value="UniProtKB-KW"/>
</dbReference>
<comment type="cofactor">
    <cofactor evidence="8">
        <name>Zn(2+)</name>
        <dbReference type="ChEBI" id="CHEBI:29105"/>
    </cofactor>
    <text evidence="8">Binds 1 zinc ion.</text>
</comment>
<evidence type="ECO:0000256" key="6">
    <source>
        <dbReference type="ARBA" id="ARBA00023125"/>
    </source>
</evidence>
<gene>
    <name evidence="8 10" type="primary">nrdR</name>
    <name evidence="10" type="ORF">FRC53_04220</name>
</gene>
<evidence type="ECO:0000313" key="11">
    <source>
        <dbReference type="Proteomes" id="UP000473648"/>
    </source>
</evidence>
<dbReference type="InterPro" id="IPR003796">
    <property type="entry name" value="RNR_NrdR-like"/>
</dbReference>
<dbReference type="Pfam" id="PF22811">
    <property type="entry name" value="Zn_ribbon_NrdR"/>
    <property type="match status" value="1"/>
</dbReference>
<sequence length="150" mass="17808">MKCPFCNHNGSKVVDSRPVNDQTMIRRRRECEKCKKRFTTYERIEKIPLMVVKRNGQRESYDRNKIYSGILKACEKRPISVEQIEAMVDQIEKQLYQLEYKEISSVYIGERVMEALKPVDEVAYVRFASVYRRFKDAGAFIEELNKLIKE</sequence>
<comment type="similarity">
    <text evidence="8">Belongs to the NrdR family.</text>
</comment>
<dbReference type="InterPro" id="IPR055173">
    <property type="entry name" value="NrdR-like_N"/>
</dbReference>
<evidence type="ECO:0000256" key="1">
    <source>
        <dbReference type="ARBA" id="ARBA00022491"/>
    </source>
</evidence>
<evidence type="ECO:0000256" key="4">
    <source>
        <dbReference type="ARBA" id="ARBA00022840"/>
    </source>
</evidence>
<dbReference type="InterPro" id="IPR005144">
    <property type="entry name" value="ATP-cone_dom"/>
</dbReference>
<evidence type="ECO:0000256" key="5">
    <source>
        <dbReference type="ARBA" id="ARBA00023015"/>
    </source>
</evidence>
<organism evidence="10 11">
    <name type="scientific">Candidatus Pseudoramibacter fermentans</name>
    <dbReference type="NCBI Taxonomy" id="2594427"/>
    <lineage>
        <taxon>Bacteria</taxon>
        <taxon>Bacillati</taxon>
        <taxon>Bacillota</taxon>
        <taxon>Clostridia</taxon>
        <taxon>Eubacteriales</taxon>
        <taxon>Eubacteriaceae</taxon>
        <taxon>Pseudoramibacter</taxon>
    </lineage>
</organism>